<dbReference type="Gene3D" id="2.60.120.1140">
    <property type="entry name" value="Protein of unknown function DUF192"/>
    <property type="match status" value="1"/>
</dbReference>
<comment type="caution">
    <text evidence="2">The sequence shown here is derived from an EMBL/GenBank/DDBJ whole genome shotgun (WGS) entry which is preliminary data.</text>
</comment>
<accession>A0A554MXC4</accession>
<gene>
    <name evidence="2" type="ORF">DP107_14085</name>
</gene>
<evidence type="ECO:0000313" key="3">
    <source>
        <dbReference type="Proteomes" id="UP000319894"/>
    </source>
</evidence>
<dbReference type="Pfam" id="PF02643">
    <property type="entry name" value="DUF192"/>
    <property type="match status" value="1"/>
</dbReference>
<dbReference type="InterPro" id="IPR038695">
    <property type="entry name" value="Saro_0823-like_sf"/>
</dbReference>
<dbReference type="PANTHER" id="PTHR37953:SF1">
    <property type="entry name" value="UPF0127 PROTEIN MJ1496"/>
    <property type="match status" value="1"/>
</dbReference>
<dbReference type="AlphaFoldDB" id="A0A554MXC4"/>
<dbReference type="InterPro" id="IPR003795">
    <property type="entry name" value="DUF192"/>
</dbReference>
<dbReference type="Proteomes" id="UP000319894">
    <property type="component" value="Unassembled WGS sequence"/>
</dbReference>
<evidence type="ECO:0000313" key="2">
    <source>
        <dbReference type="EMBL" id="TSD09785.1"/>
    </source>
</evidence>
<reference evidence="2 3" key="1">
    <citation type="submission" date="2018-06" db="EMBL/GenBank/DDBJ databases">
        <title>Natronomonas sp. F16-60 a new haloarchaeon isolated from a solar saltern of Isla Cristina, Huelva, Spain.</title>
        <authorList>
            <person name="Duran-Viseras A."/>
            <person name="Sanchez-Porro C."/>
            <person name="Ventosa A."/>
        </authorList>
    </citation>
    <scope>NUCLEOTIDE SEQUENCE [LARGE SCALE GENOMIC DNA]</scope>
    <source>
        <strain evidence="2 3">F16-60</strain>
    </source>
</reference>
<dbReference type="RefSeq" id="WP_144262790.1">
    <property type="nucleotide sequence ID" value="NZ_QMDX01000010.1"/>
</dbReference>
<protein>
    <submittedName>
        <fullName evidence="2">DUF192 domain-containing protein</fullName>
    </submittedName>
</protein>
<proteinExistence type="predicted"/>
<sequence length="202" mass="21655">MDTRRVALAVVLGGLVVAVLTVGVQGLVAPFLTTDGYNPPNSTATPDDGAPGDGAPGDGTPAGSSTPVNSDYERATVVVTDGNGTELGRIRAAVAESYQQKYTGLSETDYLPADRGMLFPYDEPGNHTYVMRGMSFGIDIVYIDADGTITRIHHAEEPPEGADGNDYEYPGYGQYVLEVNYEWTTRHNVSVGDEVRIEGYER</sequence>
<dbReference type="OrthoDB" id="6763at2157"/>
<dbReference type="InParanoid" id="A0A554MXC4"/>
<feature type="region of interest" description="Disordered" evidence="1">
    <location>
        <begin position="32"/>
        <end position="72"/>
    </location>
</feature>
<dbReference type="EMBL" id="QMDX01000010">
    <property type="protein sequence ID" value="TSD09785.1"/>
    <property type="molecule type" value="Genomic_DNA"/>
</dbReference>
<name>A0A554MXC4_9EURY</name>
<keyword evidence="3" id="KW-1185">Reference proteome</keyword>
<organism evidence="2 3">
    <name type="scientific">Haloglomus irregulare</name>
    <dbReference type="NCBI Taxonomy" id="2234134"/>
    <lineage>
        <taxon>Archaea</taxon>
        <taxon>Methanobacteriati</taxon>
        <taxon>Methanobacteriota</taxon>
        <taxon>Stenosarchaea group</taxon>
        <taxon>Halobacteria</taxon>
        <taxon>Halobacteriales</taxon>
        <taxon>Natronomonadaceae</taxon>
        <taxon>Haloglomus</taxon>
    </lineage>
</organism>
<evidence type="ECO:0000256" key="1">
    <source>
        <dbReference type="SAM" id="MobiDB-lite"/>
    </source>
</evidence>
<dbReference type="PANTHER" id="PTHR37953">
    <property type="entry name" value="UPF0127 PROTEIN MJ1496"/>
    <property type="match status" value="1"/>
</dbReference>